<dbReference type="InterPro" id="IPR043129">
    <property type="entry name" value="ATPase_NBD"/>
</dbReference>
<gene>
    <name evidence="3" type="ORF">FHY64_17470</name>
</gene>
<sequence length="410" mass="43642">MTTGARLAIDFGTSNTAAAVLAGGRPHVIPIDGTEQTLPTAVFLDFIERQTVFGHAAVSALIEGREGRFMRALKSVLGTPLMHERRQFMQERLTLIEIVARFLGAVKQRSEAHTGQTFTRVLSGRPVRFHHDPARDARAVADLEAAYRAAGFEEVAFLPEPEAAALAAGKASGLGLIVDIGGGTSDFTLFRQAGEETEVILSHGVRIGGTDFDKTLSLAHVMPLFGKDSLIKAELGPDRHPAPAAIFNDLASWEKIAFLYGPDTTRAVARMARLAVEPEKFARLVDVLEMHLGHDVAFAVERGKIDANREGANARIDLSPVEKGLKIPLPEPVLTSDLAGWSSDIAEAALETVAQAGLAPGDVDRIVCVGGSSLLRPVSTAVSDALPRAEMFFGSAFTGIVDGLAIAADR</sequence>
<proteinExistence type="predicted"/>
<name>A0A5C5GAP1_9RHOB</name>
<dbReference type="PANTHER" id="PTHR42749:SF1">
    <property type="entry name" value="CELL SHAPE-DETERMINING PROTEIN MREB"/>
    <property type="match status" value="1"/>
</dbReference>
<dbReference type="SUPFAM" id="SSF53067">
    <property type="entry name" value="Actin-like ATPase domain"/>
    <property type="match status" value="2"/>
</dbReference>
<keyword evidence="1" id="KW-0547">Nucleotide-binding</keyword>
<reference evidence="3 4" key="1">
    <citation type="submission" date="2019-06" db="EMBL/GenBank/DDBJ databases">
        <title>Genome of new Rhodobacteraceae sp. SM1903.</title>
        <authorList>
            <person name="Ren X."/>
        </authorList>
    </citation>
    <scope>NUCLEOTIDE SEQUENCE [LARGE SCALE GENOMIC DNA]</scope>
    <source>
        <strain evidence="3 4">SM1903</strain>
    </source>
</reference>
<dbReference type="Proteomes" id="UP000314011">
    <property type="component" value="Unassembled WGS sequence"/>
</dbReference>
<accession>A0A5C5GAP1</accession>
<dbReference type="GO" id="GO:0005524">
    <property type="term" value="F:ATP binding"/>
    <property type="evidence" value="ECO:0007669"/>
    <property type="project" value="UniProtKB-KW"/>
</dbReference>
<dbReference type="OrthoDB" id="9807934at2"/>
<dbReference type="RefSeq" id="WP_140197161.1">
    <property type="nucleotide sequence ID" value="NZ_VFFF01000003.1"/>
</dbReference>
<keyword evidence="4" id="KW-1185">Reference proteome</keyword>
<dbReference type="GO" id="GO:0140662">
    <property type="term" value="F:ATP-dependent protein folding chaperone"/>
    <property type="evidence" value="ECO:0007669"/>
    <property type="project" value="InterPro"/>
</dbReference>
<dbReference type="EMBL" id="VFFF01000003">
    <property type="protein sequence ID" value="TNY31068.1"/>
    <property type="molecule type" value="Genomic_DNA"/>
</dbReference>
<dbReference type="Gene3D" id="3.30.420.40">
    <property type="match status" value="3"/>
</dbReference>
<dbReference type="Pfam" id="PF00012">
    <property type="entry name" value="HSP70"/>
    <property type="match status" value="1"/>
</dbReference>
<keyword evidence="2" id="KW-0067">ATP-binding</keyword>
<evidence type="ECO:0000256" key="2">
    <source>
        <dbReference type="ARBA" id="ARBA00022840"/>
    </source>
</evidence>
<evidence type="ECO:0000313" key="4">
    <source>
        <dbReference type="Proteomes" id="UP000314011"/>
    </source>
</evidence>
<dbReference type="Gene3D" id="3.90.640.10">
    <property type="entry name" value="Actin, Chain A, domain 4"/>
    <property type="match status" value="1"/>
</dbReference>
<dbReference type="AlphaFoldDB" id="A0A5C5GAP1"/>
<protein>
    <submittedName>
        <fullName evidence="3">Hsp70 family protein</fullName>
    </submittedName>
</protein>
<evidence type="ECO:0000313" key="3">
    <source>
        <dbReference type="EMBL" id="TNY31068.1"/>
    </source>
</evidence>
<evidence type="ECO:0000256" key="1">
    <source>
        <dbReference type="ARBA" id="ARBA00022741"/>
    </source>
</evidence>
<comment type="caution">
    <text evidence="3">The sequence shown here is derived from an EMBL/GenBank/DDBJ whole genome shotgun (WGS) entry which is preliminary data.</text>
</comment>
<dbReference type="PANTHER" id="PTHR42749">
    <property type="entry name" value="CELL SHAPE-DETERMINING PROTEIN MREB"/>
    <property type="match status" value="1"/>
</dbReference>
<dbReference type="InterPro" id="IPR013126">
    <property type="entry name" value="Hsp_70_fam"/>
</dbReference>
<organism evidence="3 4">
    <name type="scientific">Pelagovum pacificum</name>
    <dbReference type="NCBI Taxonomy" id="2588711"/>
    <lineage>
        <taxon>Bacteria</taxon>
        <taxon>Pseudomonadati</taxon>
        <taxon>Pseudomonadota</taxon>
        <taxon>Alphaproteobacteria</taxon>
        <taxon>Rhodobacterales</taxon>
        <taxon>Paracoccaceae</taxon>
        <taxon>Pelagovum</taxon>
    </lineage>
</organism>